<name>A0ABP7V947_9ACTN</name>
<sequence length="57" mass="5541">MAKGPGVRARGAASAATLVNAARRCGVPTGEENGAAVLRVANAGWLVHPVEGSGVCG</sequence>
<dbReference type="Proteomes" id="UP001500683">
    <property type="component" value="Unassembled WGS sequence"/>
</dbReference>
<comment type="caution">
    <text evidence="1">The sequence shown here is derived from an EMBL/GenBank/DDBJ whole genome shotgun (WGS) entry which is preliminary data.</text>
</comment>
<reference evidence="2" key="1">
    <citation type="journal article" date="2019" name="Int. J. Syst. Evol. Microbiol.">
        <title>The Global Catalogue of Microorganisms (GCM) 10K type strain sequencing project: providing services to taxonomists for standard genome sequencing and annotation.</title>
        <authorList>
            <consortium name="The Broad Institute Genomics Platform"/>
            <consortium name="The Broad Institute Genome Sequencing Center for Infectious Disease"/>
            <person name="Wu L."/>
            <person name="Ma J."/>
        </authorList>
    </citation>
    <scope>NUCLEOTIDE SEQUENCE [LARGE SCALE GENOMIC DNA]</scope>
    <source>
        <strain evidence="2">JCM 16702</strain>
    </source>
</reference>
<evidence type="ECO:0000313" key="2">
    <source>
        <dbReference type="Proteomes" id="UP001500683"/>
    </source>
</evidence>
<gene>
    <name evidence="1" type="ORF">GCM10022214_14380</name>
</gene>
<accession>A0ABP7V947</accession>
<protein>
    <submittedName>
        <fullName evidence="1">Uncharacterized protein</fullName>
    </submittedName>
</protein>
<evidence type="ECO:0000313" key="1">
    <source>
        <dbReference type="EMBL" id="GAA4062254.1"/>
    </source>
</evidence>
<keyword evidence="2" id="KW-1185">Reference proteome</keyword>
<dbReference type="RefSeq" id="WP_344942589.1">
    <property type="nucleotide sequence ID" value="NZ_BAAAZG010000003.1"/>
</dbReference>
<proteinExistence type="predicted"/>
<organism evidence="1 2">
    <name type="scientific">Actinomadura miaoliensis</name>
    <dbReference type="NCBI Taxonomy" id="430685"/>
    <lineage>
        <taxon>Bacteria</taxon>
        <taxon>Bacillati</taxon>
        <taxon>Actinomycetota</taxon>
        <taxon>Actinomycetes</taxon>
        <taxon>Streptosporangiales</taxon>
        <taxon>Thermomonosporaceae</taxon>
        <taxon>Actinomadura</taxon>
    </lineage>
</organism>
<dbReference type="EMBL" id="BAAAZG010000003">
    <property type="protein sequence ID" value="GAA4062254.1"/>
    <property type="molecule type" value="Genomic_DNA"/>
</dbReference>